<evidence type="ECO:0000256" key="2">
    <source>
        <dbReference type="ARBA" id="ARBA00022801"/>
    </source>
</evidence>
<dbReference type="InterPro" id="IPR036852">
    <property type="entry name" value="Peptidase_S8/S53_dom_sf"/>
</dbReference>
<protein>
    <recommendedName>
        <fullName evidence="5">Peptidase S53 domain-containing protein</fullName>
    </recommendedName>
</protein>
<accession>A0A7S4I467</accession>
<comment type="cofactor">
    <cofactor evidence="4">
        <name>Ca(2+)</name>
        <dbReference type="ChEBI" id="CHEBI:29108"/>
    </cofactor>
    <text evidence="4">Binds 1 Ca(2+) ion per subunit.</text>
</comment>
<keyword evidence="4" id="KW-0106">Calcium</keyword>
<dbReference type="Gene3D" id="3.40.50.200">
    <property type="entry name" value="Peptidase S8/S53 domain"/>
    <property type="match status" value="1"/>
</dbReference>
<evidence type="ECO:0000256" key="1">
    <source>
        <dbReference type="ARBA" id="ARBA00022670"/>
    </source>
</evidence>
<feature type="binding site" evidence="4">
    <location>
        <position position="66"/>
    </location>
    <ligand>
        <name>Ca(2+)</name>
        <dbReference type="ChEBI" id="CHEBI:29108"/>
    </ligand>
</feature>
<feature type="binding site" evidence="4">
    <location>
        <position position="67"/>
    </location>
    <ligand>
        <name>Ca(2+)</name>
        <dbReference type="ChEBI" id="CHEBI:29108"/>
    </ligand>
</feature>
<dbReference type="InterPro" id="IPR050819">
    <property type="entry name" value="Tripeptidyl-peptidase_I"/>
</dbReference>
<dbReference type="GO" id="GO:0004252">
    <property type="term" value="F:serine-type endopeptidase activity"/>
    <property type="evidence" value="ECO:0007669"/>
    <property type="project" value="InterPro"/>
</dbReference>
<name>A0A7S4I467_9EUKA</name>
<dbReference type="EMBL" id="HBKP01011097">
    <property type="protein sequence ID" value="CAE2217594.1"/>
    <property type="molecule type" value="Transcribed_RNA"/>
</dbReference>
<dbReference type="PROSITE" id="PS51695">
    <property type="entry name" value="SEDOLISIN"/>
    <property type="match status" value="1"/>
</dbReference>
<organism evidence="6">
    <name type="scientific">Vannella robusta</name>
    <dbReference type="NCBI Taxonomy" id="1487602"/>
    <lineage>
        <taxon>Eukaryota</taxon>
        <taxon>Amoebozoa</taxon>
        <taxon>Discosea</taxon>
        <taxon>Flabellinia</taxon>
        <taxon>Vannellidae</taxon>
        <taxon>Vannella</taxon>
    </lineage>
</organism>
<feature type="domain" description="Peptidase S53" evidence="5">
    <location>
        <begin position="1"/>
        <end position="108"/>
    </location>
</feature>
<dbReference type="PANTHER" id="PTHR14218">
    <property type="entry name" value="PROTEASE S8 TRIPEPTIDYL PEPTIDASE I CLN2"/>
    <property type="match status" value="1"/>
</dbReference>
<dbReference type="GO" id="GO:0008240">
    <property type="term" value="F:tripeptidyl-peptidase activity"/>
    <property type="evidence" value="ECO:0007669"/>
    <property type="project" value="TreeGrafter"/>
</dbReference>
<dbReference type="PROSITE" id="PS00138">
    <property type="entry name" value="SUBTILASE_SER"/>
    <property type="match status" value="1"/>
</dbReference>
<dbReference type="GO" id="GO:0006508">
    <property type="term" value="P:proteolysis"/>
    <property type="evidence" value="ECO:0007669"/>
    <property type="project" value="UniProtKB-KW"/>
</dbReference>
<feature type="binding site" evidence="4">
    <location>
        <position position="86"/>
    </location>
    <ligand>
        <name>Ca(2+)</name>
        <dbReference type="ChEBI" id="CHEBI:29108"/>
    </ligand>
</feature>
<dbReference type="AlphaFoldDB" id="A0A7S4I467"/>
<dbReference type="InterPro" id="IPR030400">
    <property type="entry name" value="Sedolisin_dom"/>
</dbReference>
<keyword evidence="4" id="KW-0479">Metal-binding</keyword>
<sequence>MSAWALNYEIYEHGNLDYIGGTSASTPAVAGMFSLINDLRLQQQLPPLGFLNPALYTMLQTSCYNDILRGNNGDQPCCEGFTAQSGWDPMTGLGSPNFPALESFFMQSFPLRR</sequence>
<keyword evidence="1" id="KW-0645">Protease</keyword>
<dbReference type="InterPro" id="IPR023828">
    <property type="entry name" value="Peptidase_S8_Ser-AS"/>
</dbReference>
<keyword evidence="3" id="KW-0720">Serine protease</keyword>
<evidence type="ECO:0000313" key="6">
    <source>
        <dbReference type="EMBL" id="CAE2217594.1"/>
    </source>
</evidence>
<evidence type="ECO:0000256" key="4">
    <source>
        <dbReference type="PROSITE-ProRule" id="PRU01032"/>
    </source>
</evidence>
<feature type="binding site" evidence="4">
    <location>
        <position position="88"/>
    </location>
    <ligand>
        <name>Ca(2+)</name>
        <dbReference type="ChEBI" id="CHEBI:29108"/>
    </ligand>
</feature>
<reference evidence="6" key="1">
    <citation type="submission" date="2021-01" db="EMBL/GenBank/DDBJ databases">
        <authorList>
            <person name="Corre E."/>
            <person name="Pelletier E."/>
            <person name="Niang G."/>
            <person name="Scheremetjew M."/>
            <person name="Finn R."/>
            <person name="Kale V."/>
            <person name="Holt S."/>
            <person name="Cochrane G."/>
            <person name="Meng A."/>
            <person name="Brown T."/>
            <person name="Cohen L."/>
        </authorList>
    </citation>
    <scope>NUCLEOTIDE SEQUENCE</scope>
    <source>
        <strain evidence="6">DIVA3 518/3/11/1/6</strain>
    </source>
</reference>
<dbReference type="SUPFAM" id="SSF52743">
    <property type="entry name" value="Subtilisin-like"/>
    <property type="match status" value="1"/>
</dbReference>
<gene>
    <name evidence="6" type="ORF">VSP0166_LOCUS7793</name>
</gene>
<keyword evidence="2" id="KW-0378">Hydrolase</keyword>
<proteinExistence type="predicted"/>
<dbReference type="GO" id="GO:0046872">
    <property type="term" value="F:metal ion binding"/>
    <property type="evidence" value="ECO:0007669"/>
    <property type="project" value="UniProtKB-UniRule"/>
</dbReference>
<evidence type="ECO:0000259" key="5">
    <source>
        <dbReference type="PROSITE" id="PS51695"/>
    </source>
</evidence>
<evidence type="ECO:0000256" key="3">
    <source>
        <dbReference type="ARBA" id="ARBA00022825"/>
    </source>
</evidence>
<dbReference type="PANTHER" id="PTHR14218:SF15">
    <property type="entry name" value="TRIPEPTIDYL-PEPTIDASE 1"/>
    <property type="match status" value="1"/>
</dbReference>
<comment type="caution">
    <text evidence="4">Lacks conserved residue(s) required for the propagation of feature annotation.</text>
</comment>